<accession>A0A3S5A7X9</accession>
<dbReference type="AlphaFoldDB" id="A0A3S5A7X9"/>
<dbReference type="PROSITE" id="PS50920">
    <property type="entry name" value="SOLCAR"/>
    <property type="match status" value="1"/>
</dbReference>
<feature type="non-terminal residue" evidence="7">
    <location>
        <position position="1"/>
    </location>
</feature>
<keyword evidence="4 5" id="KW-0472">Membrane</keyword>
<protein>
    <recommendedName>
        <fullName evidence="9">Mitochondrial carrier protein</fullName>
    </recommendedName>
</protein>
<name>A0A3S5A7X9_9PLAT</name>
<keyword evidence="6" id="KW-0813">Transport</keyword>
<evidence type="ECO:0000256" key="1">
    <source>
        <dbReference type="ARBA" id="ARBA00004141"/>
    </source>
</evidence>
<dbReference type="Gene3D" id="1.50.40.10">
    <property type="entry name" value="Mitochondrial carrier domain"/>
    <property type="match status" value="1"/>
</dbReference>
<evidence type="ECO:0000313" key="8">
    <source>
        <dbReference type="Proteomes" id="UP000784294"/>
    </source>
</evidence>
<organism evidence="7 8">
    <name type="scientific">Protopolystoma xenopodis</name>
    <dbReference type="NCBI Taxonomy" id="117903"/>
    <lineage>
        <taxon>Eukaryota</taxon>
        <taxon>Metazoa</taxon>
        <taxon>Spiralia</taxon>
        <taxon>Lophotrochozoa</taxon>
        <taxon>Platyhelminthes</taxon>
        <taxon>Monogenea</taxon>
        <taxon>Polyopisthocotylea</taxon>
        <taxon>Polystomatidea</taxon>
        <taxon>Polystomatidae</taxon>
        <taxon>Protopolystoma</taxon>
    </lineage>
</organism>
<reference evidence="7" key="1">
    <citation type="submission" date="2018-11" db="EMBL/GenBank/DDBJ databases">
        <authorList>
            <consortium name="Pathogen Informatics"/>
        </authorList>
    </citation>
    <scope>NUCLEOTIDE SEQUENCE</scope>
</reference>
<keyword evidence="8" id="KW-1185">Reference proteome</keyword>
<evidence type="ECO:0000256" key="5">
    <source>
        <dbReference type="PROSITE-ProRule" id="PRU00282"/>
    </source>
</evidence>
<dbReference type="Proteomes" id="UP000784294">
    <property type="component" value="Unassembled WGS sequence"/>
</dbReference>
<evidence type="ECO:0000256" key="2">
    <source>
        <dbReference type="ARBA" id="ARBA00006375"/>
    </source>
</evidence>
<dbReference type="OrthoDB" id="270584at2759"/>
<evidence type="ECO:0000256" key="6">
    <source>
        <dbReference type="RuleBase" id="RU000488"/>
    </source>
</evidence>
<dbReference type="InterPro" id="IPR018108">
    <property type="entry name" value="MCP_transmembrane"/>
</dbReference>
<gene>
    <name evidence="7" type="ORF">PXEA_LOCUS23593</name>
</gene>
<dbReference type="EMBL" id="CAAALY010109921">
    <property type="protein sequence ID" value="VEL30153.1"/>
    <property type="molecule type" value="Genomic_DNA"/>
</dbReference>
<dbReference type="Pfam" id="PF00153">
    <property type="entry name" value="Mito_carr"/>
    <property type="match status" value="1"/>
</dbReference>
<comment type="caution">
    <text evidence="7">The sequence shown here is derived from an EMBL/GenBank/DDBJ whole genome shotgun (WGS) entry which is preliminary data.</text>
</comment>
<feature type="repeat" description="Solcar" evidence="5">
    <location>
        <begin position="1"/>
        <end position="52"/>
    </location>
</feature>
<comment type="similarity">
    <text evidence="2 6">Belongs to the mitochondrial carrier (TC 2.A.29) family.</text>
</comment>
<dbReference type="GO" id="GO:0016020">
    <property type="term" value="C:membrane"/>
    <property type="evidence" value="ECO:0007669"/>
    <property type="project" value="UniProtKB-SubCell"/>
</dbReference>
<evidence type="ECO:0000313" key="7">
    <source>
        <dbReference type="EMBL" id="VEL30153.1"/>
    </source>
</evidence>
<keyword evidence="3 5" id="KW-0812">Transmembrane</keyword>
<proteinExistence type="inferred from homology"/>
<dbReference type="SUPFAM" id="SSF103506">
    <property type="entry name" value="Mitochondrial carrier"/>
    <property type="match status" value="1"/>
</dbReference>
<dbReference type="InterPro" id="IPR023395">
    <property type="entry name" value="MCP_dom_sf"/>
</dbReference>
<sequence length="68" mass="7732">RPHYIASISATLYHVYQIEGLRGFYKGVTLNWIKGPIASGISFTVFHHLRHFLHSFFTSMPSPSLPSN</sequence>
<evidence type="ECO:0000256" key="4">
    <source>
        <dbReference type="ARBA" id="ARBA00023136"/>
    </source>
</evidence>
<comment type="subcellular location">
    <subcellularLocation>
        <location evidence="1">Membrane</location>
        <topology evidence="1">Multi-pass membrane protein</topology>
    </subcellularLocation>
</comment>
<evidence type="ECO:0008006" key="9">
    <source>
        <dbReference type="Google" id="ProtNLM"/>
    </source>
</evidence>
<evidence type="ECO:0000256" key="3">
    <source>
        <dbReference type="ARBA" id="ARBA00022692"/>
    </source>
</evidence>